<comment type="catalytic activity">
    <reaction evidence="8 10">
        <text>O-phospho-L-tyrosyl-[protein] + H2O = L-tyrosyl-[protein] + phosphate</text>
        <dbReference type="Rhea" id="RHEA:10684"/>
        <dbReference type="Rhea" id="RHEA-COMP:10136"/>
        <dbReference type="Rhea" id="RHEA-COMP:20101"/>
        <dbReference type="ChEBI" id="CHEBI:15377"/>
        <dbReference type="ChEBI" id="CHEBI:43474"/>
        <dbReference type="ChEBI" id="CHEBI:46858"/>
        <dbReference type="ChEBI" id="CHEBI:61978"/>
        <dbReference type="EC" id="3.1.3.48"/>
    </reaction>
</comment>
<dbReference type="GO" id="GO:0004725">
    <property type="term" value="F:protein tyrosine phosphatase activity"/>
    <property type="evidence" value="ECO:0007669"/>
    <property type="project" value="UniProtKB-UniRule"/>
</dbReference>
<evidence type="ECO:0000256" key="3">
    <source>
        <dbReference type="ARBA" id="ARBA00022618"/>
    </source>
</evidence>
<dbReference type="OrthoDB" id="26523at2759"/>
<dbReference type="EMBL" id="CP059252">
    <property type="protein sequence ID" value="QLL34233.1"/>
    <property type="molecule type" value="Genomic_DNA"/>
</dbReference>
<proteinExistence type="inferred from homology"/>
<dbReference type="CDD" id="cd01530">
    <property type="entry name" value="Cdc25"/>
    <property type="match status" value="1"/>
</dbReference>
<feature type="region of interest" description="Disordered" evidence="11">
    <location>
        <begin position="44"/>
        <end position="77"/>
    </location>
</feature>
<evidence type="ECO:0000256" key="7">
    <source>
        <dbReference type="ARBA" id="ARBA00023306"/>
    </source>
</evidence>
<dbReference type="PRINTS" id="PR00716">
    <property type="entry name" value="MPIPHPHTASE"/>
</dbReference>
<evidence type="ECO:0000256" key="2">
    <source>
        <dbReference type="ARBA" id="ARBA00013064"/>
    </source>
</evidence>
<dbReference type="GO" id="GO:0051301">
    <property type="term" value="P:cell division"/>
    <property type="evidence" value="ECO:0007669"/>
    <property type="project" value="UniProtKB-UniRule"/>
</dbReference>
<evidence type="ECO:0000256" key="11">
    <source>
        <dbReference type="SAM" id="MobiDB-lite"/>
    </source>
</evidence>
<reference evidence="13 14" key="1">
    <citation type="submission" date="2020-06" db="EMBL/GenBank/DDBJ databases">
        <title>The yeast mating-type switching endonuclease HO is a domesticated member of an unorthodox homing genetic element family.</title>
        <authorList>
            <person name="Coughlan A.Y."/>
            <person name="Lombardi L."/>
            <person name="Braun-Galleani S."/>
            <person name="Martos A.R."/>
            <person name="Galeote V."/>
            <person name="Bigey F."/>
            <person name="Dequin S."/>
            <person name="Byrne K.P."/>
            <person name="Wolfe K.H."/>
        </authorList>
    </citation>
    <scope>NUCLEOTIDE SEQUENCE [LARGE SCALE GENOMIC DNA]</scope>
    <source>
        <strain evidence="13 14">CBS764</strain>
    </source>
</reference>
<dbReference type="SMART" id="SM00450">
    <property type="entry name" value="RHOD"/>
    <property type="match status" value="1"/>
</dbReference>
<evidence type="ECO:0000259" key="12">
    <source>
        <dbReference type="PROSITE" id="PS50206"/>
    </source>
</evidence>
<feature type="compositionally biased region" description="Basic and acidic residues" evidence="11">
    <location>
        <begin position="45"/>
        <end position="61"/>
    </location>
</feature>
<comment type="similarity">
    <text evidence="1 10">Belongs to the MPI phosphatase family.</text>
</comment>
<dbReference type="GO" id="GO:0005634">
    <property type="term" value="C:nucleus"/>
    <property type="evidence" value="ECO:0007669"/>
    <property type="project" value="TreeGrafter"/>
</dbReference>
<dbReference type="GO" id="GO:0005737">
    <property type="term" value="C:cytoplasm"/>
    <property type="evidence" value="ECO:0007669"/>
    <property type="project" value="TreeGrafter"/>
</dbReference>
<feature type="compositionally biased region" description="Polar residues" evidence="11">
    <location>
        <begin position="428"/>
        <end position="442"/>
    </location>
</feature>
<dbReference type="PANTHER" id="PTHR10828">
    <property type="entry name" value="M-PHASE INDUCER PHOSPHATASE DUAL SPECIFICITY PHOSPHATASE CDC25"/>
    <property type="match status" value="1"/>
</dbReference>
<feature type="compositionally biased region" description="Basic and acidic residues" evidence="11">
    <location>
        <begin position="444"/>
        <end position="457"/>
    </location>
</feature>
<gene>
    <name evidence="13" type="ORF">HG536_0G00900</name>
</gene>
<feature type="compositionally biased region" description="Polar residues" evidence="11">
    <location>
        <begin position="184"/>
        <end position="197"/>
    </location>
</feature>
<evidence type="ECO:0000256" key="6">
    <source>
        <dbReference type="ARBA" id="ARBA00022912"/>
    </source>
</evidence>
<dbReference type="SUPFAM" id="SSF52821">
    <property type="entry name" value="Rhodanese/Cell cycle control phosphatase"/>
    <property type="match status" value="1"/>
</dbReference>
<dbReference type="InterPro" id="IPR036873">
    <property type="entry name" value="Rhodanese-like_dom_sf"/>
</dbReference>
<sequence length="573" mass="64200">MKILADHESGEKETTIFRTMTLGHSFKGERNIFKNIHSLLKKPKKPEENHLQDEDHHDFSNQRRWASQGSADEYFPGIETSPVSIRAARQSTAVGKSLGSLSPTPRKDPAAQWKEGNRLSELGSSDLQNRPLAISPTLSLSRCNSTERSLRSPNGIEMDEDDIFLHNLLPPQIVRSHSQRKASHNSVGSGGSRTTRPANAVISKREGKSLRGSRASLHRMNSIGHRDLASAQQEELQPAAPARKAYHSMITQSGIPHYNHDGSAGDHFPRISAETLKSIIEDGIYKSHYDSYQVVDCRFEYEFKGGHICNALNVSSREELEKEFIHNDQKMATLLIFHCEFSSYRGPILASHLRNCDRMLNHENYPALFYPDILVLDGGYKGFFDKFPGLCFPRRYVGMDSSENLASRDQELDRFRYDSKKMLSRNSSLHKLTSVSSRSSIKQSHREKNSSSGKPEHPASISFKYEAPPKLSISRYSNDNLFGNSDDSSSASRLSINSSPNLSTSRMLLMDGLDGDSCYSFEEDDSTFTTPVGTISTPTNNHNESGNVNETSALNPIKKSLFPNVLREEEEEI</sequence>
<dbReference type="KEGG" id="tgb:HG536_0G00900"/>
<evidence type="ECO:0000256" key="5">
    <source>
        <dbReference type="ARBA" id="ARBA00022801"/>
    </source>
</evidence>
<dbReference type="PANTHER" id="PTHR10828:SF17">
    <property type="entry name" value="PROTEIN-TYROSINE-PHOSPHATASE"/>
    <property type="match status" value="1"/>
</dbReference>
<comment type="function">
    <text evidence="10">Tyrosine protein phosphatase which functions as a dosage-dependent inducer of mitotic progression.</text>
</comment>
<dbReference type="GO" id="GO:0110032">
    <property type="term" value="P:positive regulation of G2/MI transition of meiotic cell cycle"/>
    <property type="evidence" value="ECO:0007669"/>
    <property type="project" value="TreeGrafter"/>
</dbReference>
<dbReference type="InterPro" id="IPR001763">
    <property type="entry name" value="Rhodanese-like_dom"/>
</dbReference>
<feature type="region of interest" description="Disordered" evidence="11">
    <location>
        <begin position="529"/>
        <end position="551"/>
    </location>
</feature>
<dbReference type="Gene3D" id="3.40.250.10">
    <property type="entry name" value="Rhodanese-like domain"/>
    <property type="match status" value="1"/>
</dbReference>
<evidence type="ECO:0000256" key="9">
    <source>
        <dbReference type="ARBA" id="ARBA00067190"/>
    </source>
</evidence>
<keyword evidence="6 10" id="KW-0904">Protein phosphatase</keyword>
<keyword evidence="7 10" id="KW-0131">Cell cycle</keyword>
<evidence type="ECO:0000313" key="14">
    <source>
        <dbReference type="Proteomes" id="UP000515788"/>
    </source>
</evidence>
<dbReference type="RefSeq" id="XP_037140907.1">
    <property type="nucleotide sequence ID" value="XM_037285011.1"/>
</dbReference>
<evidence type="ECO:0000256" key="10">
    <source>
        <dbReference type="RuleBase" id="RU368028"/>
    </source>
</evidence>
<evidence type="ECO:0000256" key="4">
    <source>
        <dbReference type="ARBA" id="ARBA00022776"/>
    </source>
</evidence>
<name>A0A7G3ZL47_9SACH</name>
<dbReference type="GO" id="GO:0000086">
    <property type="term" value="P:G2/M transition of mitotic cell cycle"/>
    <property type="evidence" value="ECO:0007669"/>
    <property type="project" value="TreeGrafter"/>
</dbReference>
<dbReference type="InterPro" id="IPR000751">
    <property type="entry name" value="MPI_Phosphatase"/>
</dbReference>
<dbReference type="GO" id="GO:0010971">
    <property type="term" value="P:positive regulation of G2/M transition of mitotic cell cycle"/>
    <property type="evidence" value="ECO:0007669"/>
    <property type="project" value="TreeGrafter"/>
</dbReference>
<dbReference type="AlphaFoldDB" id="A0A7G3ZL47"/>
<evidence type="ECO:0000256" key="8">
    <source>
        <dbReference type="ARBA" id="ARBA00051722"/>
    </source>
</evidence>
<dbReference type="FunFam" id="3.40.250.10:FF:000021">
    <property type="entry name" value="M-phase inducer phosphatase cdc-25.2"/>
    <property type="match status" value="1"/>
</dbReference>
<keyword evidence="14" id="KW-1185">Reference proteome</keyword>
<dbReference type="EC" id="3.1.3.48" evidence="2 10"/>
<organism evidence="13 14">
    <name type="scientific">Torulaspora globosa</name>
    <dbReference type="NCBI Taxonomy" id="48254"/>
    <lineage>
        <taxon>Eukaryota</taxon>
        <taxon>Fungi</taxon>
        <taxon>Dikarya</taxon>
        <taxon>Ascomycota</taxon>
        <taxon>Saccharomycotina</taxon>
        <taxon>Saccharomycetes</taxon>
        <taxon>Saccharomycetales</taxon>
        <taxon>Saccharomycetaceae</taxon>
        <taxon>Torulaspora</taxon>
    </lineage>
</organism>
<dbReference type="Proteomes" id="UP000515788">
    <property type="component" value="Chromosome 7"/>
</dbReference>
<accession>A0A7G3ZL47</accession>
<evidence type="ECO:0000256" key="1">
    <source>
        <dbReference type="ARBA" id="ARBA00011065"/>
    </source>
</evidence>
<feature type="region of interest" description="Disordered" evidence="11">
    <location>
        <begin position="176"/>
        <end position="213"/>
    </location>
</feature>
<keyword evidence="5 10" id="KW-0378">Hydrolase</keyword>
<dbReference type="Pfam" id="PF00581">
    <property type="entry name" value="Rhodanese"/>
    <property type="match status" value="1"/>
</dbReference>
<protein>
    <recommendedName>
        <fullName evidence="9 10">M-phase inducer phosphatase</fullName>
        <ecNumber evidence="2 10">3.1.3.48</ecNumber>
    </recommendedName>
</protein>
<evidence type="ECO:0000313" key="13">
    <source>
        <dbReference type="EMBL" id="QLL34233.1"/>
    </source>
</evidence>
<feature type="region of interest" description="Disordered" evidence="11">
    <location>
        <begin position="428"/>
        <end position="462"/>
    </location>
</feature>
<feature type="domain" description="Rhodanese" evidence="12">
    <location>
        <begin position="288"/>
        <end position="392"/>
    </location>
</feature>
<dbReference type="PROSITE" id="PS50206">
    <property type="entry name" value="RHODANESE_3"/>
    <property type="match status" value="1"/>
</dbReference>
<keyword evidence="4 10" id="KW-0498">Mitosis</keyword>
<dbReference type="GeneID" id="59327474"/>
<keyword evidence="3 10" id="KW-0132">Cell division</keyword>